<feature type="transmembrane region" description="Helical" evidence="7">
    <location>
        <begin position="99"/>
        <end position="125"/>
    </location>
</feature>
<evidence type="ECO:0000256" key="1">
    <source>
        <dbReference type="ARBA" id="ARBA00004651"/>
    </source>
</evidence>
<dbReference type="InterPro" id="IPR048279">
    <property type="entry name" value="MdtK-like"/>
</dbReference>
<evidence type="ECO:0000256" key="3">
    <source>
        <dbReference type="ARBA" id="ARBA00022475"/>
    </source>
</evidence>
<keyword evidence="5 7" id="KW-1133">Transmembrane helix</keyword>
<keyword evidence="3" id="KW-1003">Cell membrane</keyword>
<accession>A0ABX1KTZ0</accession>
<feature type="transmembrane region" description="Helical" evidence="7">
    <location>
        <begin position="424"/>
        <end position="441"/>
    </location>
</feature>
<evidence type="ECO:0000256" key="4">
    <source>
        <dbReference type="ARBA" id="ARBA00022692"/>
    </source>
</evidence>
<keyword evidence="6 7" id="KW-0472">Membrane</keyword>
<feature type="transmembrane region" description="Helical" evidence="7">
    <location>
        <begin position="131"/>
        <end position="148"/>
    </location>
</feature>
<dbReference type="Pfam" id="PF01554">
    <property type="entry name" value="MatE"/>
    <property type="match status" value="2"/>
</dbReference>
<dbReference type="Proteomes" id="UP000763447">
    <property type="component" value="Unassembled WGS sequence"/>
</dbReference>
<dbReference type="NCBIfam" id="TIGR00797">
    <property type="entry name" value="matE"/>
    <property type="match status" value="1"/>
</dbReference>
<feature type="transmembrane region" description="Helical" evidence="7">
    <location>
        <begin position="322"/>
        <end position="348"/>
    </location>
</feature>
<evidence type="ECO:0000313" key="9">
    <source>
        <dbReference type="Proteomes" id="UP000763447"/>
    </source>
</evidence>
<comment type="caution">
    <text evidence="8">The sequence shown here is derived from an EMBL/GenBank/DDBJ whole genome shotgun (WGS) entry which is preliminary data.</text>
</comment>
<dbReference type="InterPro" id="IPR002528">
    <property type="entry name" value="MATE_fam"/>
</dbReference>
<dbReference type="EMBL" id="JAAXLJ010000001">
    <property type="protein sequence ID" value="NLR17386.1"/>
    <property type="molecule type" value="Genomic_DNA"/>
</dbReference>
<dbReference type="PANTHER" id="PTHR43549">
    <property type="entry name" value="MULTIDRUG RESISTANCE PROTEIN YPNP-RELATED"/>
    <property type="match status" value="1"/>
</dbReference>
<feature type="transmembrane region" description="Helical" evidence="7">
    <location>
        <begin position="169"/>
        <end position="191"/>
    </location>
</feature>
<keyword evidence="4 7" id="KW-0812">Transmembrane</keyword>
<dbReference type="PANTHER" id="PTHR43549:SF3">
    <property type="entry name" value="MULTIDRUG RESISTANCE PROTEIN YPNP-RELATED"/>
    <property type="match status" value="1"/>
</dbReference>
<gene>
    <name evidence="8" type="ORF">HC026_00475</name>
</gene>
<evidence type="ECO:0000313" key="8">
    <source>
        <dbReference type="EMBL" id="NLR17386.1"/>
    </source>
</evidence>
<evidence type="ECO:0000256" key="6">
    <source>
        <dbReference type="ARBA" id="ARBA00023136"/>
    </source>
</evidence>
<feature type="transmembrane region" description="Helical" evidence="7">
    <location>
        <begin position="282"/>
        <end position="302"/>
    </location>
</feature>
<evidence type="ECO:0000256" key="5">
    <source>
        <dbReference type="ARBA" id="ARBA00022989"/>
    </source>
</evidence>
<organism evidence="8 9">
    <name type="scientific">Secundilactobacillus angelensis</name>
    <dbReference type="NCBI Taxonomy" id="2722706"/>
    <lineage>
        <taxon>Bacteria</taxon>
        <taxon>Bacillati</taxon>
        <taxon>Bacillota</taxon>
        <taxon>Bacilli</taxon>
        <taxon>Lactobacillales</taxon>
        <taxon>Lactobacillaceae</taxon>
        <taxon>Secundilactobacillus</taxon>
    </lineage>
</organism>
<protein>
    <submittedName>
        <fullName evidence="8">MATE family efflux transporter</fullName>
    </submittedName>
</protein>
<name>A0ABX1KTZ0_9LACO</name>
<dbReference type="PIRSF" id="PIRSF006603">
    <property type="entry name" value="DinF"/>
    <property type="match status" value="1"/>
</dbReference>
<feature type="transmembrane region" description="Helical" evidence="7">
    <location>
        <begin position="360"/>
        <end position="378"/>
    </location>
</feature>
<sequence length="454" mass="49658">MVLSQNNDLTQGAPLRKIIQFSIPLVGGSIFQQFYNFIDTLIIGRLLGIDALAAIGAYYPLSFLILGFVQGSCIGFSIPLAQSVGEENPRHIQRYLVGGYLICLVLAIIITPIMIVSTHSILTLLSTPHQILQLATGFTMIAFAGIPANILYNYSASALRAFGDSNHPFYFLVMSLFLNIALALFMILYLHLGLLSVAIATVISEFFAGILNVIFFIYSGRFPKIKVTTDGLNRRILGHICMIGFPMGLEYSVSAIGAVIMQDAINLLGVTAVAAQSAGDKIRQLFTLPMESVGMAIATYMAQNYGARKPQRIKQGIKSGSLIQLSWSFAAFVLVMIFKKTLIGLVLGTTHGQTFHLTDIYLTTISFFFIVHGLLMIFRNTLQGLGHSMYAIVSGLGELVGRGIASLVAMTSIGYTAICYANQLAWGLSLCYCVFMVWWVFKKDNHLKPNTTPL</sequence>
<keyword evidence="2" id="KW-0813">Transport</keyword>
<dbReference type="InterPro" id="IPR052031">
    <property type="entry name" value="Membrane_Transporter-Flippase"/>
</dbReference>
<reference evidence="8 9" key="1">
    <citation type="submission" date="2020-04" db="EMBL/GenBank/DDBJ databases">
        <title>A novel species of genus Lactobacillus that was isolated from fermented food Zha-chili.</title>
        <authorList>
            <person name="Zhang Z."/>
        </authorList>
    </citation>
    <scope>NUCLEOTIDE SEQUENCE [LARGE SCALE GENOMIC DNA]</scope>
    <source>
        <strain evidence="9">HBUAS51383</strain>
    </source>
</reference>
<feature type="transmembrane region" description="Helical" evidence="7">
    <location>
        <begin position="21"/>
        <end position="38"/>
    </location>
</feature>
<feature type="transmembrane region" description="Helical" evidence="7">
    <location>
        <begin position="240"/>
        <end position="262"/>
    </location>
</feature>
<feature type="transmembrane region" description="Helical" evidence="7">
    <location>
        <begin position="58"/>
        <end position="78"/>
    </location>
</feature>
<proteinExistence type="predicted"/>
<feature type="transmembrane region" description="Helical" evidence="7">
    <location>
        <begin position="197"/>
        <end position="219"/>
    </location>
</feature>
<evidence type="ECO:0000256" key="7">
    <source>
        <dbReference type="SAM" id="Phobius"/>
    </source>
</evidence>
<keyword evidence="9" id="KW-1185">Reference proteome</keyword>
<comment type="subcellular location">
    <subcellularLocation>
        <location evidence="1">Cell membrane</location>
        <topology evidence="1">Multi-pass membrane protein</topology>
    </subcellularLocation>
</comment>
<evidence type="ECO:0000256" key="2">
    <source>
        <dbReference type="ARBA" id="ARBA00022448"/>
    </source>
</evidence>